<protein>
    <recommendedName>
        <fullName evidence="1">NAD-dependent epimerase/dehydratase domain-containing protein</fullName>
    </recommendedName>
</protein>
<organism evidence="2 3">
    <name type="scientific">Pseudoxanthomonas suwonensis</name>
    <dbReference type="NCBI Taxonomy" id="314722"/>
    <lineage>
        <taxon>Bacteria</taxon>
        <taxon>Pseudomonadati</taxon>
        <taxon>Pseudomonadota</taxon>
        <taxon>Gammaproteobacteria</taxon>
        <taxon>Lysobacterales</taxon>
        <taxon>Lysobacteraceae</taxon>
        <taxon>Pseudoxanthomonas</taxon>
    </lineage>
</organism>
<reference evidence="2 3" key="1">
    <citation type="journal article" date="2015" name="Genome Announc.">
        <title>Complete Genome Sequence of Pseudoxanthomonas suwonensis Strain J1, a Cellulose-Degrading Bacterium Isolated from Leaf- and Wood-Enriched Soil.</title>
        <authorList>
            <person name="Hou L."/>
            <person name="Jiang J."/>
            <person name="Xu Z."/>
            <person name="Zhou Y."/>
            <person name="Leung F.C."/>
        </authorList>
    </citation>
    <scope>NUCLEOTIDE SEQUENCE [LARGE SCALE GENOMIC DNA]</scope>
    <source>
        <strain evidence="2 3">J1</strain>
    </source>
</reference>
<accession>A0A0E3UNR3</accession>
<evidence type="ECO:0000313" key="2">
    <source>
        <dbReference type="EMBL" id="AKC87175.1"/>
    </source>
</evidence>
<dbReference type="PATRIC" id="fig|314722.6.peg.2350"/>
<dbReference type="InterPro" id="IPR001509">
    <property type="entry name" value="Epimerase_deHydtase"/>
</dbReference>
<dbReference type="KEGG" id="psuw:WQ53_10895"/>
<dbReference type="Pfam" id="PF01370">
    <property type="entry name" value="Epimerase"/>
    <property type="match status" value="1"/>
</dbReference>
<dbReference type="InterPro" id="IPR051207">
    <property type="entry name" value="ComplexI_NDUFA9_subunit"/>
</dbReference>
<keyword evidence="3" id="KW-1185">Reference proteome</keyword>
<feature type="domain" description="NAD-dependent epimerase/dehydratase" evidence="1">
    <location>
        <begin position="118"/>
        <end position="195"/>
    </location>
</feature>
<dbReference type="PANTHER" id="PTHR12126:SF11">
    <property type="entry name" value="NADH DEHYDROGENASE [UBIQUINONE] 1 ALPHA SUBCOMPLEX SUBUNIT 9, MITOCHONDRIAL"/>
    <property type="match status" value="1"/>
</dbReference>
<dbReference type="RefSeq" id="WP_052632271.1">
    <property type="nucleotide sequence ID" value="NZ_CP011144.1"/>
</dbReference>
<dbReference type="Proteomes" id="UP000033067">
    <property type="component" value="Chromosome"/>
</dbReference>
<dbReference type="Gene3D" id="3.40.50.720">
    <property type="entry name" value="NAD(P)-binding Rossmann-like Domain"/>
    <property type="match status" value="2"/>
</dbReference>
<sequence>MSAQAPRVLLFGASGQIGRCVLARLVRQGGRVVALSRHAQPPSPGVEWRTGALPDAVGAAGDFDAILSCGPLDLFSHWYARSPTGAARVVAFGSTSVHVKGTSPDPAERELAARLHDAEARLADAAAARGVAATLLRPTLVYGAGSDRNLSRIAALARRHGYFVLPRDACGLRQPVHVGDLAAAALAALAREDGGFHSYDLPGGETLAYREMVARVLAALRPPARLLLLPGALFSLAAGAARRLGVHDAGAAVLARMRQDLAFDDSAARRDLDYAPRPFHPSAEMFSPPPDTAEHGL</sequence>
<name>A0A0E3UNR3_9GAMM</name>
<evidence type="ECO:0000259" key="1">
    <source>
        <dbReference type="Pfam" id="PF01370"/>
    </source>
</evidence>
<dbReference type="SUPFAM" id="SSF51735">
    <property type="entry name" value="NAD(P)-binding Rossmann-fold domains"/>
    <property type="match status" value="1"/>
</dbReference>
<dbReference type="InterPro" id="IPR036291">
    <property type="entry name" value="NAD(P)-bd_dom_sf"/>
</dbReference>
<proteinExistence type="predicted"/>
<dbReference type="GO" id="GO:0044877">
    <property type="term" value="F:protein-containing complex binding"/>
    <property type="evidence" value="ECO:0007669"/>
    <property type="project" value="TreeGrafter"/>
</dbReference>
<dbReference type="OrthoDB" id="5565437at2"/>
<evidence type="ECO:0000313" key="3">
    <source>
        <dbReference type="Proteomes" id="UP000033067"/>
    </source>
</evidence>
<gene>
    <name evidence="2" type="ORF">WQ53_10895</name>
</gene>
<dbReference type="PANTHER" id="PTHR12126">
    <property type="entry name" value="NADH-UBIQUINONE OXIDOREDUCTASE 39 KDA SUBUNIT-RELATED"/>
    <property type="match status" value="1"/>
</dbReference>
<dbReference type="AlphaFoldDB" id="A0A0E3UNR3"/>
<dbReference type="EMBL" id="CP011144">
    <property type="protein sequence ID" value="AKC87175.1"/>
    <property type="molecule type" value="Genomic_DNA"/>
</dbReference>